<feature type="binding site" evidence="10">
    <location>
        <begin position="19"/>
        <end position="21"/>
    </location>
    <ligand>
        <name>UDP-N-acetyl-alpha-D-glucosamine</name>
        <dbReference type="ChEBI" id="CHEBI:57705"/>
    </ligand>
</feature>
<keyword evidence="5 10" id="KW-0133">Cell shape</keyword>
<dbReference type="GO" id="GO:0008360">
    <property type="term" value="P:regulation of cell shape"/>
    <property type="evidence" value="ECO:0007669"/>
    <property type="project" value="UniProtKB-KW"/>
</dbReference>
<dbReference type="InterPro" id="IPR006009">
    <property type="entry name" value="GlcNAc_MurG"/>
</dbReference>
<dbReference type="CDD" id="cd03785">
    <property type="entry name" value="GT28_MurG"/>
    <property type="match status" value="1"/>
</dbReference>
<keyword evidence="3 10" id="KW-0328">Glycosyltransferase</keyword>
<dbReference type="PANTHER" id="PTHR21015">
    <property type="entry name" value="UDP-N-ACETYLGLUCOSAMINE--N-ACETYLMURAMYL-(PENTAPEPTIDE) PYROPHOSPHORYL-UNDECAPRENOL N-ACETYLGLUCOSAMINE TRANSFERASE 1"/>
    <property type="match status" value="1"/>
</dbReference>
<dbReference type="Gene3D" id="3.40.50.2000">
    <property type="entry name" value="Glycogen Phosphorylase B"/>
    <property type="match status" value="2"/>
</dbReference>
<proteinExistence type="inferred from homology"/>
<feature type="transmembrane region" description="Helical" evidence="11">
    <location>
        <begin position="12"/>
        <end position="34"/>
    </location>
</feature>
<keyword evidence="2 10" id="KW-0132">Cell division</keyword>
<evidence type="ECO:0000259" key="12">
    <source>
        <dbReference type="Pfam" id="PF03033"/>
    </source>
</evidence>
<evidence type="ECO:0000256" key="11">
    <source>
        <dbReference type="SAM" id="Phobius"/>
    </source>
</evidence>
<dbReference type="HAMAP" id="MF_00033">
    <property type="entry name" value="MurG"/>
    <property type="match status" value="1"/>
</dbReference>
<keyword evidence="1 10" id="KW-1003">Cell membrane</keyword>
<dbReference type="Proteomes" id="UP000198651">
    <property type="component" value="Chromosome I"/>
</dbReference>
<comment type="pathway">
    <text evidence="10">Cell wall biogenesis; peptidoglycan biosynthesis.</text>
</comment>
<evidence type="ECO:0000256" key="7">
    <source>
        <dbReference type="ARBA" id="ARBA00023136"/>
    </source>
</evidence>
<evidence type="ECO:0000256" key="2">
    <source>
        <dbReference type="ARBA" id="ARBA00022618"/>
    </source>
</evidence>
<evidence type="ECO:0000313" key="14">
    <source>
        <dbReference type="EMBL" id="CUT17471.1"/>
    </source>
</evidence>
<evidence type="ECO:0000256" key="10">
    <source>
        <dbReference type="HAMAP-Rule" id="MF_00033"/>
    </source>
</evidence>
<dbReference type="Pfam" id="PF03033">
    <property type="entry name" value="Glyco_transf_28"/>
    <property type="match status" value="1"/>
</dbReference>
<gene>
    <name evidence="10 14" type="primary">murG</name>
    <name evidence="14" type="ORF">Ark11_0635</name>
</gene>
<comment type="subcellular location">
    <subcellularLocation>
        <location evidence="10">Cell membrane</location>
        <topology evidence="10">Peripheral membrane protein</topology>
        <orientation evidence="10">Cytoplasmic side</orientation>
    </subcellularLocation>
</comment>
<feature type="binding site" evidence="10">
    <location>
        <position position="167"/>
    </location>
    <ligand>
        <name>UDP-N-acetyl-alpha-D-glucosamine</name>
        <dbReference type="ChEBI" id="CHEBI:57705"/>
    </ligand>
</feature>
<accession>A0A0S4M395</accession>
<comment type="catalytic activity">
    <reaction evidence="10">
        <text>di-trans,octa-cis-undecaprenyl diphospho-N-acetyl-alpha-D-muramoyl-L-alanyl-D-glutamyl-meso-2,6-diaminopimeloyl-D-alanyl-D-alanine + UDP-N-acetyl-alpha-D-glucosamine = di-trans,octa-cis-undecaprenyl diphospho-[N-acetyl-alpha-D-glucosaminyl-(1-&gt;4)]-N-acetyl-alpha-D-muramoyl-L-alanyl-D-glutamyl-meso-2,6-diaminopimeloyl-D-alanyl-D-alanine + UDP + H(+)</text>
        <dbReference type="Rhea" id="RHEA:31227"/>
        <dbReference type="ChEBI" id="CHEBI:15378"/>
        <dbReference type="ChEBI" id="CHEBI:57705"/>
        <dbReference type="ChEBI" id="CHEBI:58223"/>
        <dbReference type="ChEBI" id="CHEBI:61387"/>
        <dbReference type="ChEBI" id="CHEBI:61388"/>
        <dbReference type="EC" id="2.4.1.227"/>
    </reaction>
</comment>
<feature type="domain" description="Glycosyltransferase family 28 N-terminal" evidence="12">
    <location>
        <begin position="12"/>
        <end position="145"/>
    </location>
</feature>
<keyword evidence="7 10" id="KW-0472">Membrane</keyword>
<keyword evidence="11" id="KW-0812">Transmembrane</keyword>
<dbReference type="PANTHER" id="PTHR21015:SF22">
    <property type="entry name" value="GLYCOSYLTRANSFERASE"/>
    <property type="match status" value="1"/>
</dbReference>
<feature type="binding site" evidence="10">
    <location>
        <position position="195"/>
    </location>
    <ligand>
        <name>UDP-N-acetyl-alpha-D-glucosamine</name>
        <dbReference type="ChEBI" id="CHEBI:57705"/>
    </ligand>
</feature>
<dbReference type="GO" id="GO:0051301">
    <property type="term" value="P:cell division"/>
    <property type="evidence" value="ECO:0007669"/>
    <property type="project" value="UniProtKB-KW"/>
</dbReference>
<feature type="binding site" evidence="10">
    <location>
        <position position="131"/>
    </location>
    <ligand>
        <name>UDP-N-acetyl-alpha-D-glucosamine</name>
        <dbReference type="ChEBI" id="CHEBI:57705"/>
    </ligand>
</feature>
<evidence type="ECO:0000256" key="5">
    <source>
        <dbReference type="ARBA" id="ARBA00022960"/>
    </source>
</evidence>
<evidence type="ECO:0000256" key="9">
    <source>
        <dbReference type="ARBA" id="ARBA00023316"/>
    </source>
</evidence>
<dbReference type="GO" id="GO:0050511">
    <property type="term" value="F:undecaprenyldiphospho-muramoylpentapeptide beta-N-acetylglucosaminyltransferase activity"/>
    <property type="evidence" value="ECO:0007669"/>
    <property type="project" value="UniProtKB-UniRule"/>
</dbReference>
<dbReference type="EC" id="2.4.1.227" evidence="10"/>
<protein>
    <recommendedName>
        <fullName evidence="10">UDP-N-acetylglucosamine--N-acetylmuramyl-(pentapeptide) pyrophosphoryl-undecaprenol N-acetylglucosamine transferase</fullName>
        <ecNumber evidence="10">2.4.1.227</ecNumber>
    </recommendedName>
    <alternativeName>
        <fullName evidence="10">Undecaprenyl-PP-MurNAc-pentapeptide-UDPGlcNAc GlcNAc transferase</fullName>
    </alternativeName>
</protein>
<reference evidence="15" key="1">
    <citation type="submission" date="2015-11" db="EMBL/GenBank/DDBJ databases">
        <authorList>
            <person name="Seth-Smith H.M.B."/>
        </authorList>
    </citation>
    <scope>NUCLEOTIDE SEQUENCE [LARGE SCALE GENOMIC DNA]</scope>
    <source>
        <strain evidence="15">2013Ark11</strain>
    </source>
</reference>
<dbReference type="Pfam" id="PF04101">
    <property type="entry name" value="Glyco_tran_28_C"/>
    <property type="match status" value="1"/>
</dbReference>
<keyword evidence="6 10" id="KW-0573">Peptidoglycan synthesis</keyword>
<dbReference type="InterPro" id="IPR007235">
    <property type="entry name" value="Glyco_trans_28_C"/>
</dbReference>
<dbReference type="NCBIfam" id="TIGR01133">
    <property type="entry name" value="murG"/>
    <property type="match status" value="1"/>
</dbReference>
<dbReference type="GO" id="GO:0071555">
    <property type="term" value="P:cell wall organization"/>
    <property type="evidence" value="ECO:0007669"/>
    <property type="project" value="UniProtKB-KW"/>
</dbReference>
<dbReference type="EMBL" id="LN906597">
    <property type="protein sequence ID" value="CUT17471.1"/>
    <property type="molecule type" value="Genomic_DNA"/>
</dbReference>
<keyword evidence="11" id="KW-1133">Transmembrane helix</keyword>
<dbReference type="PATRIC" id="fig|1561003.3.peg.639"/>
<dbReference type="SUPFAM" id="SSF53756">
    <property type="entry name" value="UDP-Glycosyltransferase/glycogen phosphorylase"/>
    <property type="match status" value="1"/>
</dbReference>
<dbReference type="AlphaFoldDB" id="A0A0S4M395"/>
<evidence type="ECO:0000256" key="4">
    <source>
        <dbReference type="ARBA" id="ARBA00022679"/>
    </source>
</evidence>
<dbReference type="UniPathway" id="UPA00219"/>
<keyword evidence="15" id="KW-1185">Reference proteome</keyword>
<evidence type="ECO:0000256" key="3">
    <source>
        <dbReference type="ARBA" id="ARBA00022676"/>
    </source>
</evidence>
<comment type="function">
    <text evidence="10">Cell wall formation. Catalyzes the transfer of a GlcNAc subunit on undecaprenyl-pyrophosphoryl-MurNAc-pentapeptide (lipid intermediate I) to form undecaprenyl-pyrophosphoryl-MurNAc-(pentapeptide)GlcNAc (lipid intermediate II).</text>
</comment>
<keyword evidence="8 10" id="KW-0131">Cell cycle</keyword>
<dbReference type="GO" id="GO:0009252">
    <property type="term" value="P:peptidoglycan biosynthetic process"/>
    <property type="evidence" value="ECO:0007669"/>
    <property type="project" value="UniProtKB-UniRule"/>
</dbReference>
<evidence type="ECO:0000313" key="15">
    <source>
        <dbReference type="Proteomes" id="UP000198651"/>
    </source>
</evidence>
<sequence>MFDEGDNTVSRICIIAGGTGGHIFPGLVLANVFLQKGEKVFWLGNDFGMEYKIVSENNIPFLSVNFRAVRNSGIFSWLKLPITLSCSLYRSLSFLRRVCPDFVLGMGGYVCFPVYLAAFLLRIPFVIHEQNAIAGMANRVCSPLARLRFCAFPKVLPNSFYVGNPVRPEFLREQEPYVRFKGRNGSLRVLVLGGSKGAVVLNQIVPKAVNLLPLTNRPVIYHQTGFGRESSVRDAYGTYETVKVFEFTSDIIEIYRDVDFVICRAGAMTVTELTVLGLAALFIPYPYAVDNHQMLNAQFCVSAGSAYVLCQDNLTAEWLSDFLSSLTRGRCLEMAERARSISKTQAAREIVEECYQVLLSKYKTS</sequence>
<dbReference type="GO" id="GO:0005886">
    <property type="term" value="C:plasma membrane"/>
    <property type="evidence" value="ECO:0007669"/>
    <property type="project" value="UniProtKB-SubCell"/>
</dbReference>
<dbReference type="InterPro" id="IPR004276">
    <property type="entry name" value="GlycoTrans_28_N"/>
</dbReference>
<dbReference type="GO" id="GO:0005975">
    <property type="term" value="P:carbohydrate metabolic process"/>
    <property type="evidence" value="ECO:0007669"/>
    <property type="project" value="InterPro"/>
</dbReference>
<name>A0A0S4M395_9BURK</name>
<dbReference type="GO" id="GO:0051991">
    <property type="term" value="F:UDP-N-acetyl-D-glucosamine:N-acetylmuramoyl-L-alanyl-D-glutamyl-meso-2,6-diaminopimelyl-D-alanyl-D-alanine-diphosphoundecaprenol 4-beta-N-acetylglucosaminlytransferase activity"/>
    <property type="evidence" value="ECO:0007669"/>
    <property type="project" value="RHEA"/>
</dbReference>
<comment type="caution">
    <text evidence="10">Lacks conserved residue(s) required for the propagation of feature annotation.</text>
</comment>
<evidence type="ECO:0000256" key="1">
    <source>
        <dbReference type="ARBA" id="ARBA00022475"/>
    </source>
</evidence>
<keyword evidence="4 10" id="KW-0808">Transferase</keyword>
<organism evidence="14 15">
    <name type="scientific">Candidatus Ichthyocystis hellenicum</name>
    <dbReference type="NCBI Taxonomy" id="1561003"/>
    <lineage>
        <taxon>Bacteria</taxon>
        <taxon>Pseudomonadati</taxon>
        <taxon>Pseudomonadota</taxon>
        <taxon>Betaproteobacteria</taxon>
        <taxon>Burkholderiales</taxon>
        <taxon>Candidatus Ichthyocystis</taxon>
    </lineage>
</organism>
<feature type="transmembrane region" description="Helical" evidence="11">
    <location>
        <begin position="102"/>
        <end position="121"/>
    </location>
</feature>
<feature type="domain" description="Glycosyl transferase family 28 C-terminal" evidence="13">
    <location>
        <begin position="189"/>
        <end position="350"/>
    </location>
</feature>
<evidence type="ECO:0000256" key="6">
    <source>
        <dbReference type="ARBA" id="ARBA00022984"/>
    </source>
</evidence>
<dbReference type="STRING" id="1561003.Ark11_0635"/>
<comment type="similarity">
    <text evidence="10">Belongs to the glycosyltransferase 28 family. MurG subfamily.</text>
</comment>
<evidence type="ECO:0000256" key="8">
    <source>
        <dbReference type="ARBA" id="ARBA00023306"/>
    </source>
</evidence>
<feature type="binding site" evidence="10">
    <location>
        <position position="293"/>
    </location>
    <ligand>
        <name>UDP-N-acetyl-alpha-D-glucosamine</name>
        <dbReference type="ChEBI" id="CHEBI:57705"/>
    </ligand>
</feature>
<evidence type="ECO:0000259" key="13">
    <source>
        <dbReference type="Pfam" id="PF04101"/>
    </source>
</evidence>
<keyword evidence="9 10" id="KW-0961">Cell wall biogenesis/degradation</keyword>